<dbReference type="PROSITE" id="PS50294">
    <property type="entry name" value="WD_REPEATS_REGION"/>
    <property type="match status" value="1"/>
</dbReference>
<feature type="region of interest" description="Disordered" evidence="9">
    <location>
        <begin position="232"/>
        <end position="273"/>
    </location>
</feature>
<dbReference type="Proteomes" id="UP001216907">
    <property type="component" value="Unassembled WGS sequence"/>
</dbReference>
<dbReference type="InterPro" id="IPR011009">
    <property type="entry name" value="Kinase-like_dom_sf"/>
</dbReference>
<keyword evidence="3" id="KW-0677">Repeat</keyword>
<comment type="caution">
    <text evidence="11">The sequence shown here is derived from an EMBL/GenBank/DDBJ whole genome shotgun (WGS) entry which is preliminary data.</text>
</comment>
<dbReference type="SUPFAM" id="SSF56112">
    <property type="entry name" value="Protein kinase-like (PK-like)"/>
    <property type="match status" value="1"/>
</dbReference>
<dbReference type="Pfam" id="PF00069">
    <property type="entry name" value="Pkinase"/>
    <property type="match status" value="2"/>
</dbReference>
<keyword evidence="6 8" id="KW-0067">ATP-binding</keyword>
<dbReference type="Gene3D" id="1.10.510.10">
    <property type="entry name" value="Transferase(Phosphotransferase) domain 1"/>
    <property type="match status" value="1"/>
</dbReference>
<dbReference type="Pfam" id="PF00400">
    <property type="entry name" value="WD40"/>
    <property type="match status" value="1"/>
</dbReference>
<dbReference type="InterPro" id="IPR017441">
    <property type="entry name" value="Protein_kinase_ATP_BS"/>
</dbReference>
<dbReference type="InterPro" id="IPR011047">
    <property type="entry name" value="Quinoprotein_ADH-like_sf"/>
</dbReference>
<evidence type="ECO:0000259" key="10">
    <source>
        <dbReference type="PROSITE" id="PS50011"/>
    </source>
</evidence>
<feature type="binding site" evidence="8">
    <location>
        <position position="111"/>
    </location>
    <ligand>
        <name>ATP</name>
        <dbReference type="ChEBI" id="CHEBI:30616"/>
    </ligand>
</feature>
<evidence type="ECO:0000256" key="9">
    <source>
        <dbReference type="SAM" id="MobiDB-lite"/>
    </source>
</evidence>
<feature type="domain" description="Protein kinase" evidence="10">
    <location>
        <begin position="82"/>
        <end position="488"/>
    </location>
</feature>
<evidence type="ECO:0000256" key="1">
    <source>
        <dbReference type="ARBA" id="ARBA00022574"/>
    </source>
</evidence>
<dbReference type="EMBL" id="JARRAG010000001">
    <property type="protein sequence ID" value="MDG3002391.1"/>
    <property type="molecule type" value="Genomic_DNA"/>
</dbReference>
<dbReference type="SUPFAM" id="SSF50998">
    <property type="entry name" value="Quinoprotein alcohol dehydrogenase-like"/>
    <property type="match status" value="1"/>
</dbReference>
<dbReference type="CDD" id="cd14014">
    <property type="entry name" value="STKc_PknB_like"/>
    <property type="match status" value="1"/>
</dbReference>
<evidence type="ECO:0000256" key="3">
    <source>
        <dbReference type="ARBA" id="ARBA00022737"/>
    </source>
</evidence>
<dbReference type="PROSITE" id="PS00107">
    <property type="entry name" value="PROTEIN_KINASE_ATP"/>
    <property type="match status" value="1"/>
</dbReference>
<evidence type="ECO:0000313" key="12">
    <source>
        <dbReference type="Proteomes" id="UP001216907"/>
    </source>
</evidence>
<dbReference type="SUPFAM" id="SSF48452">
    <property type="entry name" value="TPR-like"/>
    <property type="match status" value="1"/>
</dbReference>
<evidence type="ECO:0000256" key="4">
    <source>
        <dbReference type="ARBA" id="ARBA00022741"/>
    </source>
</evidence>
<sequence length="1723" mass="185695">MSEPHLDRDPFEAVAESFLARFRAGERPTVAEYAARHPELADQIRRLLPAMLVVEQELAVDVDAEPDAPDAIEGPARRLGDYQILREIGRGGMGVVYEAEQVSLGRRVALKVLPVHAVGDRTALERFRREAKSAARLHHTNIVPVFEVGRERDLAFYAMQLIQGQGLDQVLDELRRLRASSPVEHPASRPGPGDPPATEDPDETAALRRRDLGRMAESLMSGRFLARDLATTNAPPNAESGGDRTRAFEPDATRGDPTSPVADGPDGPARDSTEAADLDATAGREFVLAAADEGPAGRPPDLSNSAALPGGAHVSELSTTGRRQPYFRSVAQIGRQAAQGLAHAHARGIVHRDIKPSNLLLDADGVVWITDFGLAKSDDDGLTATGDIIGTLRYMAPERFRGEGDARADVYALGLTLYELLTLRPAYDATDRMKLIEQVKAMDPPRPRSIDGRIPRDLETIVLKAVEKEAGSRYATADAMAEDLRRFLADEPILARQVGTSERYWRWARRNPTIAILGGVLTALLIASTVGSLLAASYFRDSALRESSLASREKFANNRSQRDRNEAIEARREAIEERDRSRRLSAGLALDKAVALGEQGRADHALHWMLEALRTAPDDAEGFRKAVRWNLGAWIGQVHRPLRIGEGGPPSTHIGFSPDGATYASGFCPRDRARATPIVLWDTASGARLKTLEGAFAPFAFRPDGKVLFAAAEPRGVTAIDLATQRPLWTIVDQAGALPFAMRASLDGSTVTAIRNAENGDVHWLLRLDAATGRALGGPLEWPGLAAVSPDAETGAILRMEAGRVHVDLREVPSGRRLASWATDGKALLETNVSMQFSPDGESLFGSVAGGGMLYQEDNHLARIWESGRGRPVGPIMARTRYSIYTPAADRILTHTDDSWLQRRAADGRALGASGLSSTAGFGAETHPDGLTAVDVVPDGSIRLWRISPEAEAVAGARTGGREEPEGSRPDRVQQTVSFLANGFASDGRIAITRLRDASGRERTRVDELATGRPLGSPAPHNPGWVVRGLALSPDGRSYATGSNPDGRTAGEVRVWDAAAGRLRFPPRLHTNYVVALAYRPDGEVVAAGDFNGLVRFWDASAGEEVGRPLPQGEIVLSLAYSPDGATLAVGLSNDHTGEPGVKLWNVATRESRADLLPATEPVSRLEFGPDGRALLATHAHYAQLWDAIQGRAVGGPMLDETSGGFRPDGRAFLTLGKDGTVKLRDATTAAVTARFAATHSPAACAAFRGDGGLIAAGFQDGSVRLFDPTTLQPIGPPRFLEHPTNKVVFTPDGESVAAIDTAGDFTTWPVPRPIADGGPDELRLRIEARTGLKMEADRTISRLDNPAWRGRLEQLRRLDPAALRLDVDPSWHEPMAREAERDGHAFAAIWHLDRLIAARPADWTLYARRARARSTADQFEAAAADYELAERRGSRDEVLDFRAHAALDCTSAGRWAEALWHLDRLIAARPGDASLHLDRAAVYGKLGREADRRAETARVFELGAEAELVVPRAEELGRAGRWAEAAGLLARCGRTNPLSPALAQAWGVACLKAGDRAGYREACAAVLADQGPDPAVIWAALPAASLFALGPDGPGDFQTPIRWFEKRLAVKPEPSPILKQVFSNALGGLLLRAGRLDEAVARVEAGVAVRALEIPTDWAYLALAHARQGDLDAAVRSFERLCAAGADPSLTFWDLQELAILRGEAETPLRDALFPAAPFGPP</sequence>
<feature type="region of interest" description="Disordered" evidence="9">
    <location>
        <begin position="180"/>
        <end position="203"/>
    </location>
</feature>
<dbReference type="SMART" id="SM00220">
    <property type="entry name" value="S_TKc"/>
    <property type="match status" value="1"/>
</dbReference>
<keyword evidence="2" id="KW-0808">Transferase</keyword>
<dbReference type="InterPro" id="IPR015943">
    <property type="entry name" value="WD40/YVTN_repeat-like_dom_sf"/>
</dbReference>
<name>A0ABT6F479_9BACT</name>
<reference evidence="11 12" key="1">
    <citation type="submission" date="2023-03" db="EMBL/GenBank/DDBJ databases">
        <title>Paludisphaera mucosa sp. nov. a novel planctomycete from northern fen.</title>
        <authorList>
            <person name="Ivanova A."/>
        </authorList>
    </citation>
    <scope>NUCLEOTIDE SEQUENCE [LARGE SCALE GENOMIC DNA]</scope>
    <source>
        <strain evidence="11 12">Pla2</strain>
    </source>
</reference>
<evidence type="ECO:0000256" key="8">
    <source>
        <dbReference type="PROSITE-ProRule" id="PRU10141"/>
    </source>
</evidence>
<dbReference type="InterPro" id="IPR000719">
    <property type="entry name" value="Prot_kinase_dom"/>
</dbReference>
<dbReference type="GO" id="GO:0016301">
    <property type="term" value="F:kinase activity"/>
    <property type="evidence" value="ECO:0007669"/>
    <property type="project" value="UniProtKB-KW"/>
</dbReference>
<feature type="repeat" description="WD" evidence="7">
    <location>
        <begin position="1067"/>
        <end position="1108"/>
    </location>
</feature>
<dbReference type="PROSITE" id="PS00678">
    <property type="entry name" value="WD_REPEATS_1"/>
    <property type="match status" value="1"/>
</dbReference>
<dbReference type="PANTHER" id="PTHR43289:SF34">
    <property type="entry name" value="SERINE_THREONINE-PROTEIN KINASE YBDM-RELATED"/>
    <property type="match status" value="1"/>
</dbReference>
<evidence type="ECO:0000256" key="7">
    <source>
        <dbReference type="PROSITE-ProRule" id="PRU00221"/>
    </source>
</evidence>
<dbReference type="Gene3D" id="3.30.200.20">
    <property type="entry name" value="Phosphorylase Kinase, domain 1"/>
    <property type="match status" value="1"/>
</dbReference>
<dbReference type="RefSeq" id="WP_277858755.1">
    <property type="nucleotide sequence ID" value="NZ_JARRAG010000001.1"/>
</dbReference>
<organism evidence="11 12">
    <name type="scientific">Paludisphaera mucosa</name>
    <dbReference type="NCBI Taxonomy" id="3030827"/>
    <lineage>
        <taxon>Bacteria</taxon>
        <taxon>Pseudomonadati</taxon>
        <taxon>Planctomycetota</taxon>
        <taxon>Planctomycetia</taxon>
        <taxon>Isosphaerales</taxon>
        <taxon>Isosphaeraceae</taxon>
        <taxon>Paludisphaera</taxon>
    </lineage>
</organism>
<dbReference type="InterPro" id="IPR008271">
    <property type="entry name" value="Ser/Thr_kinase_AS"/>
</dbReference>
<keyword evidence="5 11" id="KW-0418">Kinase</keyword>
<dbReference type="InterPro" id="IPR011990">
    <property type="entry name" value="TPR-like_helical_dom_sf"/>
</dbReference>
<dbReference type="InterPro" id="IPR019775">
    <property type="entry name" value="WD40_repeat_CS"/>
</dbReference>
<dbReference type="SMART" id="SM00320">
    <property type="entry name" value="WD40"/>
    <property type="match status" value="5"/>
</dbReference>
<keyword evidence="1 7" id="KW-0853">WD repeat</keyword>
<keyword evidence="4 8" id="KW-0547">Nucleotide-binding</keyword>
<dbReference type="SUPFAM" id="SSF82171">
    <property type="entry name" value="DPP6 N-terminal domain-like"/>
    <property type="match status" value="1"/>
</dbReference>
<evidence type="ECO:0000256" key="6">
    <source>
        <dbReference type="ARBA" id="ARBA00022840"/>
    </source>
</evidence>
<dbReference type="Gene3D" id="1.25.40.10">
    <property type="entry name" value="Tetratricopeptide repeat domain"/>
    <property type="match status" value="2"/>
</dbReference>
<proteinExistence type="predicted"/>
<dbReference type="InterPro" id="IPR001680">
    <property type="entry name" value="WD40_rpt"/>
</dbReference>
<dbReference type="PANTHER" id="PTHR43289">
    <property type="entry name" value="MITOGEN-ACTIVATED PROTEIN KINASE KINASE KINASE 20-RELATED"/>
    <property type="match status" value="1"/>
</dbReference>
<accession>A0ABT6F479</accession>
<dbReference type="PROSITE" id="PS50082">
    <property type="entry name" value="WD_REPEATS_2"/>
    <property type="match status" value="1"/>
</dbReference>
<dbReference type="PROSITE" id="PS50011">
    <property type="entry name" value="PROTEIN_KINASE_DOM"/>
    <property type="match status" value="1"/>
</dbReference>
<dbReference type="Gene3D" id="2.130.10.10">
    <property type="entry name" value="YVTN repeat-like/Quinoprotein amine dehydrogenase"/>
    <property type="match status" value="3"/>
</dbReference>
<keyword evidence="12" id="KW-1185">Reference proteome</keyword>
<protein>
    <submittedName>
        <fullName evidence="11">Protein kinase</fullName>
    </submittedName>
</protein>
<feature type="compositionally biased region" description="Basic and acidic residues" evidence="9">
    <location>
        <begin position="241"/>
        <end position="254"/>
    </location>
</feature>
<evidence type="ECO:0000256" key="5">
    <source>
        <dbReference type="ARBA" id="ARBA00022777"/>
    </source>
</evidence>
<evidence type="ECO:0000313" key="11">
    <source>
        <dbReference type="EMBL" id="MDG3002391.1"/>
    </source>
</evidence>
<gene>
    <name evidence="11" type="ORF">PZE19_01195</name>
</gene>
<dbReference type="PROSITE" id="PS00108">
    <property type="entry name" value="PROTEIN_KINASE_ST"/>
    <property type="match status" value="1"/>
</dbReference>
<evidence type="ECO:0000256" key="2">
    <source>
        <dbReference type="ARBA" id="ARBA00022679"/>
    </source>
</evidence>